<keyword evidence="6" id="KW-1185">Reference proteome</keyword>
<dbReference type="Pfam" id="PF11611">
    <property type="entry name" value="DUF4352"/>
    <property type="match status" value="1"/>
</dbReference>
<reference evidence="5 6" key="1">
    <citation type="submission" date="2021-03" db="EMBL/GenBank/DDBJ databases">
        <title>Human Oral Microbial Genomes.</title>
        <authorList>
            <person name="Johnston C.D."/>
            <person name="Chen T."/>
            <person name="Dewhirst F.E."/>
        </authorList>
    </citation>
    <scope>NUCLEOTIDE SEQUENCE [LARGE SCALE GENOMIC DNA]</scope>
    <source>
        <strain evidence="5 6">CCUG 66490</strain>
    </source>
</reference>
<evidence type="ECO:0000313" key="6">
    <source>
        <dbReference type="Proteomes" id="UP000676511"/>
    </source>
</evidence>
<feature type="chain" id="PRO_5045659315" evidence="3">
    <location>
        <begin position="21"/>
        <end position="364"/>
    </location>
</feature>
<feature type="compositionally biased region" description="Polar residues" evidence="2">
    <location>
        <begin position="27"/>
        <end position="46"/>
    </location>
</feature>
<proteinExistence type="predicted"/>
<gene>
    <name evidence="5" type="ORF">J4854_08385</name>
</gene>
<dbReference type="Proteomes" id="UP000676511">
    <property type="component" value="Chromosome"/>
</dbReference>
<dbReference type="PROSITE" id="PS51257">
    <property type="entry name" value="PROKAR_LIPOPROTEIN"/>
    <property type="match status" value="1"/>
</dbReference>
<sequence>MMMKKIFKWSILAAATLSLAACGATSQKNNSQQSKTEKSAGTSASDGQVEVSLKGGLYIKPPVFNQSEDGTYLAVQLEFKNVSKDSVNVSDSDITVYDSSNNKVKLKTAIADQSEAFQLLKSDQLAKDKKVSGYIVFPAEKGKKYEIQYERKTYSSDKKSKPLKFTVDSSKYENKVENASVLADEYINQVYFSGQRKVDKDDQFVLGTDLKKERNDFRAKFASDFTRKLHDYQFSNEEVTQFIDAYEKENAKRAKLTYTVKEYLPDRVVISLNPETVSMEKTILNHMQTFYQEHRKDYPNIIEANQAQNKVYREEMMASLKDRPLITPDLYDFQLTFVKKDGKWEVEKAYNSDSFMEKFEGNLS</sequence>
<evidence type="ECO:0000256" key="2">
    <source>
        <dbReference type="SAM" id="MobiDB-lite"/>
    </source>
</evidence>
<name>A0ABX7XI62_9STRE</name>
<evidence type="ECO:0000313" key="5">
    <source>
        <dbReference type="EMBL" id="QUB38553.1"/>
    </source>
</evidence>
<keyword evidence="1 3" id="KW-0732">Signal</keyword>
<feature type="region of interest" description="Disordered" evidence="2">
    <location>
        <begin position="26"/>
        <end position="47"/>
    </location>
</feature>
<feature type="domain" description="DUF4352" evidence="4">
    <location>
        <begin position="41"/>
        <end position="157"/>
    </location>
</feature>
<protein>
    <submittedName>
        <fullName evidence="5">DUF4352 domain-containing protein</fullName>
    </submittedName>
</protein>
<evidence type="ECO:0000259" key="4">
    <source>
        <dbReference type="Pfam" id="PF11611"/>
    </source>
</evidence>
<dbReference type="InterPro" id="IPR029051">
    <property type="entry name" value="DUF4352"/>
</dbReference>
<dbReference type="EMBL" id="CP072329">
    <property type="protein sequence ID" value="QUB38553.1"/>
    <property type="molecule type" value="Genomic_DNA"/>
</dbReference>
<feature type="signal peptide" evidence="3">
    <location>
        <begin position="1"/>
        <end position="20"/>
    </location>
</feature>
<evidence type="ECO:0000256" key="1">
    <source>
        <dbReference type="ARBA" id="ARBA00022729"/>
    </source>
</evidence>
<dbReference type="InterPro" id="IPR029050">
    <property type="entry name" value="Immunoprotect_excell_Ig-like"/>
</dbReference>
<dbReference type="Gene3D" id="2.60.40.1240">
    <property type="match status" value="1"/>
</dbReference>
<evidence type="ECO:0000256" key="3">
    <source>
        <dbReference type="SAM" id="SignalP"/>
    </source>
</evidence>
<organism evidence="5 6">
    <name type="scientific">Streptococcus lactarius</name>
    <dbReference type="NCBI Taxonomy" id="684066"/>
    <lineage>
        <taxon>Bacteria</taxon>
        <taxon>Bacillati</taxon>
        <taxon>Bacillota</taxon>
        <taxon>Bacilli</taxon>
        <taxon>Lactobacillales</taxon>
        <taxon>Streptococcaceae</taxon>
        <taxon>Streptococcus</taxon>
    </lineage>
</organism>
<accession>A0ABX7XI62</accession>